<comment type="caution">
    <text evidence="1">The sequence shown here is derived from an EMBL/GenBank/DDBJ whole genome shotgun (WGS) entry which is preliminary data.</text>
</comment>
<sequence length="178" mass="21175">MNNEKEMNTQMNKIKGDTENATKLSLYYKNRKFFIPLNASWQYKQKKMFDSAKKEHNLFLKGVPVQDGKEVHLFASTNVETFWCYYNDLPSSERVHYEIVRADKPCKAMIDLEWYSDIEDDQKNNKFKFIGSQIYNVFCKLKPDFDSSKIISGCSTRFLPDKNKWKNSFHFIFPIVFE</sequence>
<protein>
    <submittedName>
        <fullName evidence="1">Uncharacterized protein</fullName>
    </submittedName>
</protein>
<name>X0X8U9_9ZZZZ</name>
<dbReference type="AlphaFoldDB" id="X0X8U9"/>
<proteinExistence type="predicted"/>
<reference evidence="1" key="1">
    <citation type="journal article" date="2014" name="Front. Microbiol.">
        <title>High frequency of phylogenetically diverse reductive dehalogenase-homologous genes in deep subseafloor sedimentary metagenomes.</title>
        <authorList>
            <person name="Kawai M."/>
            <person name="Futagami T."/>
            <person name="Toyoda A."/>
            <person name="Takaki Y."/>
            <person name="Nishi S."/>
            <person name="Hori S."/>
            <person name="Arai W."/>
            <person name="Tsubouchi T."/>
            <person name="Morono Y."/>
            <person name="Uchiyama I."/>
            <person name="Ito T."/>
            <person name="Fujiyama A."/>
            <person name="Inagaki F."/>
            <person name="Takami H."/>
        </authorList>
    </citation>
    <scope>NUCLEOTIDE SEQUENCE</scope>
    <source>
        <strain evidence="1">Expedition CK06-06</strain>
    </source>
</reference>
<dbReference type="EMBL" id="BARS01042832">
    <property type="protein sequence ID" value="GAG33078.1"/>
    <property type="molecule type" value="Genomic_DNA"/>
</dbReference>
<gene>
    <name evidence="1" type="ORF">S01H1_64936</name>
</gene>
<evidence type="ECO:0000313" key="1">
    <source>
        <dbReference type="EMBL" id="GAG33078.1"/>
    </source>
</evidence>
<accession>X0X8U9</accession>
<organism evidence="1">
    <name type="scientific">marine sediment metagenome</name>
    <dbReference type="NCBI Taxonomy" id="412755"/>
    <lineage>
        <taxon>unclassified sequences</taxon>
        <taxon>metagenomes</taxon>
        <taxon>ecological metagenomes</taxon>
    </lineage>
</organism>
<feature type="non-terminal residue" evidence="1">
    <location>
        <position position="178"/>
    </location>
</feature>